<accession>A0A6A6R6F3</accession>
<name>A0A6A6R6F3_9PEZI</name>
<sequence length="145" mass="15576">MKFPSLSMLSLLFAWCSASTIPSTPRGDDSPFVLITTKTSATMFKAADYPPGSGVYMCQDPNWGGCVEAPLPDLKEHPDAWCVGITGAWDNSISAFGPDKGLLCTIWDASACTGGGYNIRWPGIADLRTVGWDDKISSFWCVADV</sequence>
<dbReference type="EMBL" id="MU004183">
    <property type="protein sequence ID" value="KAF2500046.1"/>
    <property type="molecule type" value="Genomic_DNA"/>
</dbReference>
<gene>
    <name evidence="2" type="ORF">BU16DRAFT_613852</name>
</gene>
<keyword evidence="1" id="KW-0732">Signal</keyword>
<organism evidence="2 3">
    <name type="scientific">Lophium mytilinum</name>
    <dbReference type="NCBI Taxonomy" id="390894"/>
    <lineage>
        <taxon>Eukaryota</taxon>
        <taxon>Fungi</taxon>
        <taxon>Dikarya</taxon>
        <taxon>Ascomycota</taxon>
        <taxon>Pezizomycotina</taxon>
        <taxon>Dothideomycetes</taxon>
        <taxon>Pleosporomycetidae</taxon>
        <taxon>Mytilinidiales</taxon>
        <taxon>Mytilinidiaceae</taxon>
        <taxon>Lophium</taxon>
    </lineage>
</organism>
<dbReference type="Gene3D" id="2.60.20.10">
    <property type="entry name" value="Crystallins"/>
    <property type="match status" value="1"/>
</dbReference>
<proteinExistence type="predicted"/>
<evidence type="ECO:0000313" key="3">
    <source>
        <dbReference type="Proteomes" id="UP000799750"/>
    </source>
</evidence>
<evidence type="ECO:0000256" key="1">
    <source>
        <dbReference type="SAM" id="SignalP"/>
    </source>
</evidence>
<dbReference type="AlphaFoldDB" id="A0A6A6R6F3"/>
<feature type="signal peptide" evidence="1">
    <location>
        <begin position="1"/>
        <end position="18"/>
    </location>
</feature>
<keyword evidence="3" id="KW-1185">Reference proteome</keyword>
<dbReference type="OrthoDB" id="2910287at2759"/>
<evidence type="ECO:0000313" key="2">
    <source>
        <dbReference type="EMBL" id="KAF2500046.1"/>
    </source>
</evidence>
<feature type="chain" id="PRO_5025617387" evidence="1">
    <location>
        <begin position="19"/>
        <end position="145"/>
    </location>
</feature>
<dbReference type="Proteomes" id="UP000799750">
    <property type="component" value="Unassembled WGS sequence"/>
</dbReference>
<reference evidence="2" key="1">
    <citation type="journal article" date="2020" name="Stud. Mycol.">
        <title>101 Dothideomycetes genomes: a test case for predicting lifestyles and emergence of pathogens.</title>
        <authorList>
            <person name="Haridas S."/>
            <person name="Albert R."/>
            <person name="Binder M."/>
            <person name="Bloem J."/>
            <person name="Labutti K."/>
            <person name="Salamov A."/>
            <person name="Andreopoulos B."/>
            <person name="Baker S."/>
            <person name="Barry K."/>
            <person name="Bills G."/>
            <person name="Bluhm B."/>
            <person name="Cannon C."/>
            <person name="Castanera R."/>
            <person name="Culley D."/>
            <person name="Daum C."/>
            <person name="Ezra D."/>
            <person name="Gonzalez J."/>
            <person name="Henrissat B."/>
            <person name="Kuo A."/>
            <person name="Liang C."/>
            <person name="Lipzen A."/>
            <person name="Lutzoni F."/>
            <person name="Magnuson J."/>
            <person name="Mondo S."/>
            <person name="Nolan M."/>
            <person name="Ohm R."/>
            <person name="Pangilinan J."/>
            <person name="Park H.-J."/>
            <person name="Ramirez L."/>
            <person name="Alfaro M."/>
            <person name="Sun H."/>
            <person name="Tritt A."/>
            <person name="Yoshinaga Y."/>
            <person name="Zwiers L.-H."/>
            <person name="Turgeon B."/>
            <person name="Goodwin S."/>
            <person name="Spatafora J."/>
            <person name="Crous P."/>
            <person name="Grigoriev I."/>
        </authorList>
    </citation>
    <scope>NUCLEOTIDE SEQUENCE</scope>
    <source>
        <strain evidence="2">CBS 269.34</strain>
    </source>
</reference>
<protein>
    <submittedName>
        <fullName evidence="2">Uncharacterized protein</fullName>
    </submittedName>
</protein>